<reference evidence="2" key="4">
    <citation type="submission" date="2022-05" db="EMBL/GenBank/DDBJ databases">
        <authorList>
            <person name="Chen Y."/>
            <person name="Zhu J."/>
            <person name="Zhu K."/>
        </authorList>
    </citation>
    <scope>NUCLEOTIDE SEQUENCE</scope>
    <source>
        <strain evidence="2">AV25</strain>
    </source>
</reference>
<dbReference type="RefSeq" id="WP_017807493.1">
    <property type="nucleotide sequence ID" value="NZ_CP081939.1"/>
</dbReference>
<keyword evidence="1" id="KW-1133">Transmembrane helix</keyword>
<proteinExistence type="predicted"/>
<feature type="transmembrane region" description="Helical" evidence="1">
    <location>
        <begin position="15"/>
        <end position="32"/>
    </location>
</feature>
<evidence type="ECO:0000313" key="7">
    <source>
        <dbReference type="Proteomes" id="UP000254465"/>
    </source>
</evidence>
<dbReference type="Proteomes" id="UP001347884">
    <property type="component" value="Unassembled WGS sequence"/>
</dbReference>
<name>A0A2S5AYZ8_AVIPA</name>
<evidence type="ECO:0000313" key="3">
    <source>
        <dbReference type="EMBL" id="PXZ38104.1"/>
    </source>
</evidence>
<keyword evidence="8" id="KW-1185">Reference proteome</keyword>
<evidence type="ECO:0000313" key="5">
    <source>
        <dbReference type="EMBL" id="STO91860.1"/>
    </source>
</evidence>
<evidence type="ECO:0000313" key="2">
    <source>
        <dbReference type="EMBL" id="MEE6042385.1"/>
    </source>
</evidence>
<dbReference type="Proteomes" id="UP000247594">
    <property type="component" value="Unassembled WGS sequence"/>
</dbReference>
<evidence type="ECO:0000313" key="8">
    <source>
        <dbReference type="Proteomes" id="UP001347884"/>
    </source>
</evidence>
<accession>A0A2S5AYZ8</accession>
<evidence type="ECO:0000313" key="6">
    <source>
        <dbReference type="Proteomes" id="UP000247594"/>
    </source>
</evidence>
<dbReference type="EMBL" id="UGHK01000003">
    <property type="protein sequence ID" value="STO91860.1"/>
    <property type="molecule type" value="Genomic_DNA"/>
</dbReference>
<dbReference type="EMBL" id="QJPJ01000026">
    <property type="protein sequence ID" value="PXZ38104.1"/>
    <property type="molecule type" value="Genomic_DNA"/>
</dbReference>
<feature type="transmembrane region" description="Helical" evidence="1">
    <location>
        <begin position="86"/>
        <end position="107"/>
    </location>
</feature>
<dbReference type="AlphaFoldDB" id="A0A2S5AYZ8"/>
<organism evidence="5 7">
    <name type="scientific">Avibacterium paragallinarum</name>
    <name type="common">Haemophilus gallinarum</name>
    <dbReference type="NCBI Taxonomy" id="728"/>
    <lineage>
        <taxon>Bacteria</taxon>
        <taxon>Pseudomonadati</taxon>
        <taxon>Pseudomonadota</taxon>
        <taxon>Gammaproteobacteria</taxon>
        <taxon>Pasteurellales</taxon>
        <taxon>Pasteurellaceae</taxon>
        <taxon>Avibacterium</taxon>
    </lineage>
</organism>
<reference evidence="5 7" key="1">
    <citation type="submission" date="2018-06" db="EMBL/GenBank/DDBJ databases">
        <authorList>
            <consortium name="Pathogen Informatics"/>
            <person name="Doyle S."/>
        </authorList>
    </citation>
    <scope>NUCLEOTIDE SEQUENCE [LARGE SCALE GENOMIC DNA]</scope>
    <source>
        <strain evidence="5 7">NCTC11296</strain>
    </source>
</reference>
<gene>
    <name evidence="3" type="ORF">DM482_10985</name>
    <name evidence="2" type="ORF">M5S13_10945</name>
    <name evidence="4" type="ORF">NCTC11296_02964</name>
    <name evidence="5" type="ORF">NCTC11296_02988</name>
</gene>
<evidence type="ECO:0000256" key="1">
    <source>
        <dbReference type="SAM" id="Phobius"/>
    </source>
</evidence>
<sequence>MDKSLSKFLLDDWEWYKMGILIGFILFCLIAAGQMPNLPTTPSLLASMGLFWLSLGEYVNHPRQERLVERNGKTVLEIAYPRVNSLIGYFFTLLGIVFSGLSIYFFYQIIYF</sequence>
<evidence type="ECO:0000313" key="4">
    <source>
        <dbReference type="EMBL" id="STO73014.1"/>
    </source>
</evidence>
<keyword evidence="1" id="KW-0812">Transmembrane</keyword>
<keyword evidence="1" id="KW-0472">Membrane</keyword>
<dbReference type="EMBL" id="UGHK01000002">
    <property type="protein sequence ID" value="STO73014.1"/>
    <property type="molecule type" value="Genomic_DNA"/>
</dbReference>
<protein>
    <submittedName>
        <fullName evidence="5">Uncharacterized protein</fullName>
    </submittedName>
</protein>
<dbReference type="EMBL" id="JAMDKF010000031">
    <property type="protein sequence ID" value="MEE6042385.1"/>
    <property type="molecule type" value="Genomic_DNA"/>
</dbReference>
<reference evidence="3 6" key="2">
    <citation type="submission" date="2018-06" db="EMBL/GenBank/DDBJ databases">
        <authorList>
            <person name="Teymurazov M."/>
            <person name="Kislichkina A."/>
            <person name="Abaymova A."/>
            <person name="Mukhina T."/>
            <person name="Mayskaya N."/>
            <person name="Svetoch E."/>
            <person name="Bogun A."/>
        </authorList>
    </citation>
    <scope>NUCLEOTIDE SEQUENCE [LARGE SCALE GENOMIC DNA]</scope>
    <source>
        <strain evidence="3 6">SCPM-O-B-8406</strain>
    </source>
</reference>
<reference evidence="2 8" key="3">
    <citation type="journal article" date="2022" name="Front. Microbiol.">
        <title>Commensal bacteria contribute to the growth of multidrug-resistant Avibacterium paragallinarum in chickens.</title>
        <authorList>
            <person name="Zhu J."/>
            <person name="Chen Y."/>
            <person name="Wu Y."/>
            <person name="Wang Y."/>
            <person name="Zhu K."/>
        </authorList>
    </citation>
    <scope>NUCLEOTIDE SEQUENCE [LARGE SCALE GENOMIC DNA]</scope>
    <source>
        <strain evidence="2 8">AV25</strain>
    </source>
</reference>
<dbReference type="Proteomes" id="UP000254465">
    <property type="component" value="Unassembled WGS sequence"/>
</dbReference>